<dbReference type="PIRSF" id="PIRSF005522">
    <property type="entry name" value="UCP005522"/>
    <property type="match status" value="1"/>
</dbReference>
<dbReference type="EMBL" id="PYAT01000009">
    <property type="protein sequence ID" value="PSL34418.1"/>
    <property type="molecule type" value="Genomic_DNA"/>
</dbReference>
<accession>A0A2P8GKC2</accession>
<comment type="caution">
    <text evidence="2">The sequence shown here is derived from an EMBL/GenBank/DDBJ whole genome shotgun (WGS) entry which is preliminary data.</text>
</comment>
<reference evidence="2 3" key="1">
    <citation type="submission" date="2018-03" db="EMBL/GenBank/DDBJ databases">
        <title>Genomic Encyclopedia of Type Strains, Phase III (KMG-III): the genomes of soil and plant-associated and newly described type strains.</title>
        <authorList>
            <person name="Whitman W."/>
        </authorList>
    </citation>
    <scope>NUCLEOTIDE SEQUENCE [LARGE SCALE GENOMIC DNA]</scope>
    <source>
        <strain evidence="2 3">CGMCC 1.12259</strain>
    </source>
</reference>
<dbReference type="Gene3D" id="3.30.1490.270">
    <property type="match status" value="1"/>
</dbReference>
<dbReference type="OrthoDB" id="9803842at2"/>
<dbReference type="RefSeq" id="WP_106534061.1">
    <property type="nucleotide sequence ID" value="NZ_PYAT01000009.1"/>
</dbReference>
<evidence type="ECO:0000259" key="1">
    <source>
        <dbReference type="Pfam" id="PF14403"/>
    </source>
</evidence>
<dbReference type="Gene3D" id="3.40.50.11290">
    <property type="match status" value="1"/>
</dbReference>
<evidence type="ECO:0000313" key="3">
    <source>
        <dbReference type="Proteomes" id="UP000242682"/>
    </source>
</evidence>
<feature type="domain" description="Circularly permuted ATP-grasp type 2" evidence="1">
    <location>
        <begin position="77"/>
        <end position="454"/>
    </location>
</feature>
<name>A0A2P8GKC2_9BACL</name>
<sequence length="483" mass="55672">MFKGYKTSPFFDEMLTSEGTPKTHYQKFHEILSRFKEDELKEKHETAQLSFLRQGITFTVYNNNVGTERTMPFDFVPIIIPPEEWKTIEKGMIQRTEALNQFLEDVYHDQNILKDGIIPRRLVEENPYYYAKQVQGVNVPLKNHIFLAGIDLIRDESGKYHVLEDNLRNPSGMSYVYQNRYVMRQVYPEFFAKHAVETLEHQLSYLYEAMLDHAPEAKKDKPFAVLLTPGMYNSAYYDHVFLAQQMGVDLVEGRDLLVRDNIVYMKSIRGLKRVDIIYRRIDDDFLDPEAFREDSALGVAGLLEAYRHGNVAILNGIGNGVADDKAIYAYVPDMIRYYLNEEPIINNVKTYLLSKEEEREWVLEHLEELVVKNVGASGGYDMLIGPHASKEQIEEFREKIIEMPHQYIAQPTIKLSRAPAYQGEKFYPCHVDLRVFVMRGKETRVLPGGLSRVALKEGSLVVNSSQGGGGKDTWVCKDERGSL</sequence>
<proteinExistence type="predicted"/>
<dbReference type="InterPro" id="IPR025841">
    <property type="entry name" value="CP_ATPgrasp_2"/>
</dbReference>
<dbReference type="Proteomes" id="UP000242682">
    <property type="component" value="Unassembled WGS sequence"/>
</dbReference>
<dbReference type="PANTHER" id="PTHR34595:SF7">
    <property type="entry name" value="SLL1039 PROTEIN"/>
    <property type="match status" value="1"/>
</dbReference>
<dbReference type="InterPro" id="IPR016450">
    <property type="entry name" value="UCP005522"/>
</dbReference>
<dbReference type="AlphaFoldDB" id="A0A2P8GKC2"/>
<evidence type="ECO:0000313" key="2">
    <source>
        <dbReference type="EMBL" id="PSL34418.1"/>
    </source>
</evidence>
<dbReference type="PANTHER" id="PTHR34595">
    <property type="entry name" value="BLR5612 PROTEIN"/>
    <property type="match status" value="1"/>
</dbReference>
<dbReference type="InterPro" id="IPR051680">
    <property type="entry name" value="ATP-dep_Glu-Cys_Ligase-2"/>
</dbReference>
<keyword evidence="3" id="KW-1185">Reference proteome</keyword>
<dbReference type="Pfam" id="PF14403">
    <property type="entry name" value="CP_ATPgrasp_2"/>
    <property type="match status" value="1"/>
</dbReference>
<dbReference type="SUPFAM" id="SSF56059">
    <property type="entry name" value="Glutathione synthetase ATP-binding domain-like"/>
    <property type="match status" value="1"/>
</dbReference>
<gene>
    <name evidence="2" type="ORF">B0H99_109146</name>
</gene>
<organism evidence="2 3">
    <name type="scientific">Planomicrobium soli</name>
    <dbReference type="NCBI Taxonomy" id="1176648"/>
    <lineage>
        <taxon>Bacteria</taxon>
        <taxon>Bacillati</taxon>
        <taxon>Bacillota</taxon>
        <taxon>Bacilli</taxon>
        <taxon>Bacillales</taxon>
        <taxon>Caryophanaceae</taxon>
        <taxon>Planomicrobium</taxon>
    </lineage>
</organism>
<protein>
    <submittedName>
        <fullName evidence="2">Putative circularly permuted ATP-grasp superfamily protein</fullName>
    </submittedName>
</protein>